<evidence type="ECO:0000256" key="2">
    <source>
        <dbReference type="ARBA" id="ARBA00011123"/>
    </source>
</evidence>
<dbReference type="InterPro" id="IPR004412">
    <property type="entry name" value="GatA"/>
</dbReference>
<dbReference type="PANTHER" id="PTHR11895:SF151">
    <property type="entry name" value="GLUTAMYL-TRNA(GLN) AMIDOTRANSFERASE SUBUNIT A"/>
    <property type="match status" value="1"/>
</dbReference>
<feature type="active site" description="Charge relay system" evidence="10">
    <location>
        <position position="158"/>
    </location>
</feature>
<dbReference type="PANTHER" id="PTHR11895">
    <property type="entry name" value="TRANSAMIDASE"/>
    <property type="match status" value="1"/>
</dbReference>
<evidence type="ECO:0000256" key="5">
    <source>
        <dbReference type="ARBA" id="ARBA00022598"/>
    </source>
</evidence>
<comment type="function">
    <text evidence="10">Allows the formation of correctly charged Gln-tRNA(Gln) through the transamidation of misacylated Glu-tRNA(Gln) in organisms which lack glutaminyl-tRNA synthetase. The reaction takes place in the presence of glutamine and ATP through an activated gamma-phospho-Glu-tRNA(Gln).</text>
</comment>
<evidence type="ECO:0000313" key="12">
    <source>
        <dbReference type="EMBL" id="MFC3142659.1"/>
    </source>
</evidence>
<reference evidence="13" key="1">
    <citation type="journal article" date="2019" name="Int. J. Syst. Evol. Microbiol.">
        <title>The Global Catalogue of Microorganisms (GCM) 10K type strain sequencing project: providing services to taxonomists for standard genome sequencing and annotation.</title>
        <authorList>
            <consortium name="The Broad Institute Genomics Platform"/>
            <consortium name="The Broad Institute Genome Sequencing Center for Infectious Disease"/>
            <person name="Wu L."/>
            <person name="Ma J."/>
        </authorList>
    </citation>
    <scope>NUCLEOTIDE SEQUENCE [LARGE SCALE GENOMIC DNA]</scope>
    <source>
        <strain evidence="13">KCTC 52366</strain>
    </source>
</reference>
<keyword evidence="7 10" id="KW-0067">ATP-binding</keyword>
<evidence type="ECO:0000256" key="7">
    <source>
        <dbReference type="ARBA" id="ARBA00022840"/>
    </source>
</evidence>
<evidence type="ECO:0000256" key="8">
    <source>
        <dbReference type="ARBA" id="ARBA00022917"/>
    </source>
</evidence>
<dbReference type="InterPro" id="IPR023631">
    <property type="entry name" value="Amidase_dom"/>
</dbReference>
<dbReference type="EC" id="6.3.5.7" evidence="3 10"/>
<keyword evidence="5 10" id="KW-0436">Ligase</keyword>
<evidence type="ECO:0000256" key="6">
    <source>
        <dbReference type="ARBA" id="ARBA00022741"/>
    </source>
</evidence>
<comment type="catalytic activity">
    <reaction evidence="9 10">
        <text>L-glutamyl-tRNA(Gln) + L-glutamine + ATP + H2O = L-glutaminyl-tRNA(Gln) + L-glutamate + ADP + phosphate + H(+)</text>
        <dbReference type="Rhea" id="RHEA:17521"/>
        <dbReference type="Rhea" id="RHEA-COMP:9681"/>
        <dbReference type="Rhea" id="RHEA-COMP:9684"/>
        <dbReference type="ChEBI" id="CHEBI:15377"/>
        <dbReference type="ChEBI" id="CHEBI:15378"/>
        <dbReference type="ChEBI" id="CHEBI:29985"/>
        <dbReference type="ChEBI" id="CHEBI:30616"/>
        <dbReference type="ChEBI" id="CHEBI:43474"/>
        <dbReference type="ChEBI" id="CHEBI:58359"/>
        <dbReference type="ChEBI" id="CHEBI:78520"/>
        <dbReference type="ChEBI" id="CHEBI:78521"/>
        <dbReference type="ChEBI" id="CHEBI:456216"/>
        <dbReference type="EC" id="6.3.5.7"/>
    </reaction>
</comment>
<dbReference type="SUPFAM" id="SSF75304">
    <property type="entry name" value="Amidase signature (AS) enzymes"/>
    <property type="match status" value="1"/>
</dbReference>
<evidence type="ECO:0000256" key="1">
    <source>
        <dbReference type="ARBA" id="ARBA00008069"/>
    </source>
</evidence>
<dbReference type="Gene3D" id="3.90.1300.10">
    <property type="entry name" value="Amidase signature (AS) domain"/>
    <property type="match status" value="1"/>
</dbReference>
<gene>
    <name evidence="10 12" type="primary">gatA</name>
    <name evidence="12" type="ORF">ACFOGP_08060</name>
</gene>
<evidence type="ECO:0000256" key="10">
    <source>
        <dbReference type="HAMAP-Rule" id="MF_00120"/>
    </source>
</evidence>
<evidence type="ECO:0000313" key="13">
    <source>
        <dbReference type="Proteomes" id="UP001595632"/>
    </source>
</evidence>
<dbReference type="RefSeq" id="WP_275633451.1">
    <property type="nucleotide sequence ID" value="NZ_JARGYD010000005.1"/>
</dbReference>
<feature type="domain" description="Amidase" evidence="11">
    <location>
        <begin position="25"/>
        <end position="475"/>
    </location>
</feature>
<dbReference type="InterPro" id="IPR020556">
    <property type="entry name" value="Amidase_CS"/>
</dbReference>
<feature type="active site" description="Charge relay system" evidence="10">
    <location>
        <position position="78"/>
    </location>
</feature>
<evidence type="ECO:0000256" key="9">
    <source>
        <dbReference type="ARBA" id="ARBA00047407"/>
    </source>
</evidence>
<accession>A0ABV7GR44</accession>
<keyword evidence="6 10" id="KW-0547">Nucleotide-binding</keyword>
<organism evidence="12 13">
    <name type="scientific">Psychromarinibacter halotolerans</name>
    <dbReference type="NCBI Taxonomy" id="1775175"/>
    <lineage>
        <taxon>Bacteria</taxon>
        <taxon>Pseudomonadati</taxon>
        <taxon>Pseudomonadota</taxon>
        <taxon>Alphaproteobacteria</taxon>
        <taxon>Rhodobacterales</taxon>
        <taxon>Paracoccaceae</taxon>
        <taxon>Psychromarinibacter</taxon>
    </lineage>
</organism>
<proteinExistence type="inferred from homology"/>
<comment type="caution">
    <text evidence="12">The sequence shown here is derived from an EMBL/GenBank/DDBJ whole genome shotgun (WGS) entry which is preliminary data.</text>
</comment>
<evidence type="ECO:0000259" key="11">
    <source>
        <dbReference type="Pfam" id="PF01425"/>
    </source>
</evidence>
<dbReference type="HAMAP" id="MF_00120">
    <property type="entry name" value="GatA"/>
    <property type="match status" value="1"/>
</dbReference>
<keyword evidence="13" id="KW-1185">Reference proteome</keyword>
<protein>
    <recommendedName>
        <fullName evidence="4 10">Glutamyl-tRNA(Gln) amidotransferase subunit A</fullName>
        <shortName evidence="10">Glu-ADT subunit A</shortName>
        <ecNumber evidence="3 10">6.3.5.7</ecNumber>
    </recommendedName>
</protein>
<dbReference type="Pfam" id="PF01425">
    <property type="entry name" value="Amidase"/>
    <property type="match status" value="1"/>
</dbReference>
<sequence length="495" mass="52544">MSDLTKLTIAGARDKLRAGEVTSAELTEACLTAIEGADALNAFVHKTPEIAMEQARRADARIAGGDAPDMCGIPLGIKDLFCTRGVPSQAASRILEGFRPEYESTVSQKLFDAGSVMLGKLNMDEFAMGSSNETSVYGNAVNPWRRGNDDTALTPGGSSGGSAAAVAADLCLAATGTDTGGSIRQPAAFTGITGIKPTYGRCSRWGIVAFASSLDQAGPMTKDVRDAAIMLQAMCGHDPKDSTSADLAVPDFEAALTGDIRGKKIGIPREYRMDGMPAEIEKLWADGTAMMKDAGAEIVDISLPHTKYALPAYYVIAPAEASSNLARYDGVRFGRRAKLAQGDGVTEMYEKTRAEGFGHEVQRRVMVGTYVLSAGFYDAYYNRARKVRSLIKKDFDDVFANGVDAILTPATPSAAFGLGEMSEADPVQMYLNDVFTVTVNLAGLPGISVPAGLDKQGLPLGLQLIGRPWEEADLLNTAYALESAAGYVSKPGKWW</sequence>
<dbReference type="EMBL" id="JBHRTB010000010">
    <property type="protein sequence ID" value="MFC3142659.1"/>
    <property type="molecule type" value="Genomic_DNA"/>
</dbReference>
<dbReference type="InterPro" id="IPR000120">
    <property type="entry name" value="Amidase"/>
</dbReference>
<comment type="subunit">
    <text evidence="2 10">Heterotrimer of A, B and C subunits.</text>
</comment>
<comment type="similarity">
    <text evidence="1 10">Belongs to the amidase family. GatA subfamily.</text>
</comment>
<feature type="active site" description="Acyl-ester intermediate" evidence="10">
    <location>
        <position position="182"/>
    </location>
</feature>
<keyword evidence="8 10" id="KW-0648">Protein biosynthesis</keyword>
<name>A0ABV7GR44_9RHOB</name>
<dbReference type="InterPro" id="IPR036928">
    <property type="entry name" value="AS_sf"/>
</dbReference>
<evidence type="ECO:0000256" key="4">
    <source>
        <dbReference type="ARBA" id="ARBA00014428"/>
    </source>
</evidence>
<evidence type="ECO:0000256" key="3">
    <source>
        <dbReference type="ARBA" id="ARBA00012739"/>
    </source>
</evidence>
<dbReference type="NCBIfam" id="TIGR00132">
    <property type="entry name" value="gatA"/>
    <property type="match status" value="1"/>
</dbReference>
<dbReference type="PROSITE" id="PS00571">
    <property type="entry name" value="AMIDASES"/>
    <property type="match status" value="1"/>
</dbReference>
<dbReference type="Proteomes" id="UP001595632">
    <property type="component" value="Unassembled WGS sequence"/>
</dbReference>